<feature type="region of interest" description="Disordered" evidence="1">
    <location>
        <begin position="1"/>
        <end position="25"/>
    </location>
</feature>
<organism evidence="4 5">
    <name type="scientific">Corynebacterium striatum</name>
    <dbReference type="NCBI Taxonomy" id="43770"/>
    <lineage>
        <taxon>Bacteria</taxon>
        <taxon>Bacillati</taxon>
        <taxon>Actinomycetota</taxon>
        <taxon>Actinomycetes</taxon>
        <taxon>Mycobacteriales</taxon>
        <taxon>Corynebacteriaceae</taxon>
        <taxon>Corynebacterium</taxon>
    </lineage>
</organism>
<evidence type="ECO:0000313" key="5">
    <source>
        <dbReference type="Proteomes" id="UP000315234"/>
    </source>
</evidence>
<evidence type="ECO:0000313" key="3">
    <source>
        <dbReference type="EMBL" id="GEA43562.1"/>
    </source>
</evidence>
<dbReference type="Pfam" id="PF11298">
    <property type="entry name" value="DUF3099"/>
    <property type="match status" value="1"/>
</dbReference>
<evidence type="ECO:0008006" key="6">
    <source>
        <dbReference type="Google" id="ProtNLM"/>
    </source>
</evidence>
<comment type="caution">
    <text evidence="4">The sequence shown here is derived from an EMBL/GenBank/DDBJ whole genome shotgun (WGS) entry which is preliminary data.</text>
</comment>
<sequence length="159" mass="18234">MSSKNSRDRSGYRPKATPQSGRWSPRRAFRRREAHLITDAQLSPGQDRHRREVIYSILQFLRVPSLLVGGALIYFYDAWLVATLIIGVTFPLPWIAVVIGNGKGQPKDKREKNVYKPALARQMAQAQAQQIANQQRRAIEDQPVETIDHDIDFDEKDPR</sequence>
<feature type="region of interest" description="Disordered" evidence="1">
    <location>
        <begin position="130"/>
        <end position="159"/>
    </location>
</feature>
<evidence type="ECO:0000313" key="4">
    <source>
        <dbReference type="EMBL" id="GEA44460.1"/>
    </source>
</evidence>
<gene>
    <name evidence="3" type="ORF">Cst04h_17320</name>
    <name evidence="4" type="ORF">Cst04h_26300</name>
</gene>
<evidence type="ECO:0000256" key="2">
    <source>
        <dbReference type="SAM" id="Phobius"/>
    </source>
</evidence>
<dbReference type="RefSeq" id="WP_005529077.1">
    <property type="nucleotide sequence ID" value="NZ_BJLD01000002.1"/>
</dbReference>
<keyword evidence="2" id="KW-1133">Transmembrane helix</keyword>
<dbReference type="InterPro" id="IPR021449">
    <property type="entry name" value="DUF3099"/>
</dbReference>
<dbReference type="EMBL" id="BJLD01000006">
    <property type="protein sequence ID" value="GEA44460.1"/>
    <property type="molecule type" value="Genomic_DNA"/>
</dbReference>
<protein>
    <recommendedName>
        <fullName evidence="6">DUF3099 domain-containing protein</fullName>
    </recommendedName>
</protein>
<proteinExistence type="predicted"/>
<accession>A0AAN5KML5</accession>
<feature type="transmembrane region" description="Helical" evidence="2">
    <location>
        <begin position="53"/>
        <end position="73"/>
    </location>
</feature>
<feature type="compositionally biased region" description="Basic and acidic residues" evidence="1">
    <location>
        <begin position="146"/>
        <end position="159"/>
    </location>
</feature>
<dbReference type="Proteomes" id="UP000315234">
    <property type="component" value="Unassembled WGS sequence"/>
</dbReference>
<keyword evidence="2" id="KW-0812">Transmembrane</keyword>
<feature type="compositionally biased region" description="Basic and acidic residues" evidence="1">
    <location>
        <begin position="1"/>
        <end position="11"/>
    </location>
</feature>
<dbReference type="EMBL" id="BJLD01000002">
    <property type="protein sequence ID" value="GEA43562.1"/>
    <property type="molecule type" value="Genomic_DNA"/>
</dbReference>
<evidence type="ECO:0000256" key="1">
    <source>
        <dbReference type="SAM" id="MobiDB-lite"/>
    </source>
</evidence>
<name>A0AAN5KML5_CORST</name>
<reference evidence="4 5" key="1">
    <citation type="submission" date="2019-06" db="EMBL/GenBank/DDBJ databases">
        <title>Draft genome sequence of Corynebacterium striatum NBRC 15291.</title>
        <authorList>
            <person name="Miura T."/>
            <person name="Furukawa M."/>
            <person name="Shimamura M."/>
            <person name="Ohyama Y."/>
            <person name="Yamazoe A."/>
            <person name="Kawasaki H."/>
        </authorList>
    </citation>
    <scope>NUCLEOTIDE SEQUENCE [LARGE SCALE GENOMIC DNA]</scope>
    <source>
        <strain evidence="4 5">NBRC 15291</strain>
    </source>
</reference>
<keyword evidence="2" id="KW-0472">Membrane</keyword>
<dbReference type="AlphaFoldDB" id="A0AAN5KML5"/>
<feature type="transmembrane region" description="Helical" evidence="2">
    <location>
        <begin position="79"/>
        <end position="100"/>
    </location>
</feature>